<protein>
    <submittedName>
        <fullName evidence="5">Stigma-specific STIG1-like protein 3</fullName>
    </submittedName>
</protein>
<proteinExistence type="inferred from homology"/>
<feature type="chain" id="PRO_5019288322" evidence="4">
    <location>
        <begin position="25"/>
        <end position="157"/>
    </location>
</feature>
<dbReference type="PANTHER" id="PTHR33227">
    <property type="entry name" value="STIGMA-SPECIFIC STIG1-LIKE PROTEIN 3"/>
    <property type="match status" value="1"/>
</dbReference>
<sequence>MSTLSTIFMLTVVLALAAINSATSDEEEETFFEDPDNSSSVKAENTEPAESKKPVSLRGASRFLEQRARLTCDKYPKACESKGSSTRDNLCCNKKCVNVKVDKLNCGACGKRCKFSEICCNGRCVNPSANKNHCGGCGNSCQEGDFCAFGMCSYSYA</sequence>
<dbReference type="OrthoDB" id="5421723at2759"/>
<dbReference type="Proteomes" id="UP000288805">
    <property type="component" value="Unassembled WGS sequence"/>
</dbReference>
<comment type="similarity">
    <text evidence="1">Belongs to the STIG1 family.</text>
</comment>
<accession>A0A438EEP1</accession>
<dbReference type="PANTHER" id="PTHR33227:SF21">
    <property type="entry name" value="F12F1.21 PROTEIN"/>
    <property type="match status" value="1"/>
</dbReference>
<dbReference type="KEGG" id="vvi:100267596"/>
<gene>
    <name evidence="5" type="primary">VvCHDh000550_1</name>
    <name evidence="5" type="ORF">CK203_068642</name>
</gene>
<feature type="signal peptide" evidence="4">
    <location>
        <begin position="1"/>
        <end position="24"/>
    </location>
</feature>
<evidence type="ECO:0000256" key="2">
    <source>
        <dbReference type="ARBA" id="ARBA00022729"/>
    </source>
</evidence>
<evidence type="ECO:0000256" key="4">
    <source>
        <dbReference type="SAM" id="SignalP"/>
    </source>
</evidence>
<reference evidence="5 6" key="1">
    <citation type="journal article" date="2018" name="PLoS Genet.">
        <title>Population sequencing reveals clonal diversity and ancestral inbreeding in the grapevine cultivar Chardonnay.</title>
        <authorList>
            <person name="Roach M.J."/>
            <person name="Johnson D.L."/>
            <person name="Bohlmann J."/>
            <person name="van Vuuren H.J."/>
            <person name="Jones S.J."/>
            <person name="Pretorius I.S."/>
            <person name="Schmidt S.A."/>
            <person name="Borneman A.R."/>
        </authorList>
    </citation>
    <scope>NUCLEOTIDE SEQUENCE [LARGE SCALE GENOMIC DNA]</scope>
    <source>
        <strain evidence="6">cv. Chardonnay</strain>
        <tissue evidence="5">Leaf</tissue>
    </source>
</reference>
<feature type="compositionally biased region" description="Acidic residues" evidence="3">
    <location>
        <begin position="27"/>
        <end position="36"/>
    </location>
</feature>
<comment type="caution">
    <text evidence="5">The sequence shown here is derived from an EMBL/GenBank/DDBJ whole genome shotgun (WGS) entry which is preliminary data.</text>
</comment>
<evidence type="ECO:0000256" key="1">
    <source>
        <dbReference type="ARBA" id="ARBA00006010"/>
    </source>
</evidence>
<dbReference type="AlphaFoldDB" id="A0A438EEP1"/>
<dbReference type="InterPro" id="IPR006969">
    <property type="entry name" value="Stig-like"/>
</dbReference>
<organism evidence="5 6">
    <name type="scientific">Vitis vinifera</name>
    <name type="common">Grape</name>
    <dbReference type="NCBI Taxonomy" id="29760"/>
    <lineage>
        <taxon>Eukaryota</taxon>
        <taxon>Viridiplantae</taxon>
        <taxon>Streptophyta</taxon>
        <taxon>Embryophyta</taxon>
        <taxon>Tracheophyta</taxon>
        <taxon>Spermatophyta</taxon>
        <taxon>Magnoliopsida</taxon>
        <taxon>eudicotyledons</taxon>
        <taxon>Gunneridae</taxon>
        <taxon>Pentapetalae</taxon>
        <taxon>rosids</taxon>
        <taxon>Vitales</taxon>
        <taxon>Vitaceae</taxon>
        <taxon>Viteae</taxon>
        <taxon>Vitis</taxon>
    </lineage>
</organism>
<evidence type="ECO:0000313" key="6">
    <source>
        <dbReference type="Proteomes" id="UP000288805"/>
    </source>
</evidence>
<keyword evidence="2 4" id="KW-0732">Signal</keyword>
<dbReference type="Pfam" id="PF04885">
    <property type="entry name" value="Stig1"/>
    <property type="match status" value="1"/>
</dbReference>
<feature type="region of interest" description="Disordered" evidence="3">
    <location>
        <begin position="27"/>
        <end position="59"/>
    </location>
</feature>
<evidence type="ECO:0000256" key="3">
    <source>
        <dbReference type="SAM" id="MobiDB-lite"/>
    </source>
</evidence>
<evidence type="ECO:0000313" key="5">
    <source>
        <dbReference type="EMBL" id="RVW46063.1"/>
    </source>
</evidence>
<dbReference type="EMBL" id="QGNW01001308">
    <property type="protein sequence ID" value="RVW46063.1"/>
    <property type="molecule type" value="Genomic_DNA"/>
</dbReference>
<name>A0A438EEP1_VITVI</name>